<feature type="compositionally biased region" description="Basic and acidic residues" evidence="1">
    <location>
        <begin position="92"/>
        <end position="101"/>
    </location>
</feature>
<accession>A0AAU7E0R2</accession>
<protein>
    <submittedName>
        <fullName evidence="3">DUF3099 domain-containing protein</fullName>
    </submittedName>
</protein>
<dbReference type="InterPro" id="IPR021449">
    <property type="entry name" value="DUF3099"/>
</dbReference>
<dbReference type="EMBL" id="CP146203">
    <property type="protein sequence ID" value="XBH22666.1"/>
    <property type="molecule type" value="Genomic_DNA"/>
</dbReference>
<feature type="region of interest" description="Disordered" evidence="1">
    <location>
        <begin position="92"/>
        <end position="144"/>
    </location>
</feature>
<keyword evidence="2" id="KW-0472">Membrane</keyword>
<gene>
    <name evidence="3" type="ORF">V5R04_05450</name>
</gene>
<sequence length="144" mass="16006">MQRKPEPVSITSAQESLSVDQSRRTKVYIIQMTIRVVCFVAALFVSGPARWVLFSLAVVLPYIAVVKANLGRASNSNMDNPMEYLQLEAEHRAQQEAETAHLADATQTTFTQDHDPATDPATGQDQRFTQHDDPTPDTQEPHNG</sequence>
<dbReference type="AlphaFoldDB" id="A0AAU7E0R2"/>
<feature type="transmembrane region" description="Helical" evidence="2">
    <location>
        <begin position="51"/>
        <end position="70"/>
    </location>
</feature>
<proteinExistence type="predicted"/>
<organism evidence="3">
    <name type="scientific">Jonesiaceae bacterium BS-20</name>
    <dbReference type="NCBI Taxonomy" id="3120821"/>
    <lineage>
        <taxon>Bacteria</taxon>
        <taxon>Bacillati</taxon>
        <taxon>Actinomycetota</taxon>
        <taxon>Actinomycetes</taxon>
        <taxon>Micrococcales</taxon>
        <taxon>Jonesiaceae</taxon>
    </lineage>
</organism>
<feature type="compositionally biased region" description="Basic and acidic residues" evidence="1">
    <location>
        <begin position="128"/>
        <end position="144"/>
    </location>
</feature>
<evidence type="ECO:0000313" key="3">
    <source>
        <dbReference type="EMBL" id="XBH22666.1"/>
    </source>
</evidence>
<feature type="transmembrane region" description="Helical" evidence="2">
    <location>
        <begin position="27"/>
        <end position="45"/>
    </location>
</feature>
<evidence type="ECO:0000256" key="1">
    <source>
        <dbReference type="SAM" id="MobiDB-lite"/>
    </source>
</evidence>
<keyword evidence="2" id="KW-0812">Transmembrane</keyword>
<reference evidence="3" key="1">
    <citation type="submission" date="2024-02" db="EMBL/GenBank/DDBJ databases">
        <title>Tomenella chthoni gen. nov. sp. nov., a member of the family Jonesiaceae isolated from bat guano.</title>
        <authorList>
            <person name="Miller S.L."/>
            <person name="King J."/>
            <person name="Sankaranarayanan K."/>
            <person name="Lawson P.A."/>
        </authorList>
    </citation>
    <scope>NUCLEOTIDE SEQUENCE</scope>
    <source>
        <strain evidence="3">BS-20</strain>
    </source>
</reference>
<dbReference type="Pfam" id="PF11298">
    <property type="entry name" value="DUF3099"/>
    <property type="match status" value="1"/>
</dbReference>
<keyword evidence="2" id="KW-1133">Transmembrane helix</keyword>
<evidence type="ECO:0000256" key="2">
    <source>
        <dbReference type="SAM" id="Phobius"/>
    </source>
</evidence>
<name>A0AAU7E0R2_9MICO</name>